<evidence type="ECO:0000313" key="3">
    <source>
        <dbReference type="EMBL" id="MBB5515441.1"/>
    </source>
</evidence>
<keyword evidence="4" id="KW-1185">Reference proteome</keyword>
<dbReference type="GO" id="GO:0016829">
    <property type="term" value="F:lyase activity"/>
    <property type="evidence" value="ECO:0007669"/>
    <property type="project" value="InterPro"/>
</dbReference>
<comment type="subcellular location">
    <subcellularLocation>
        <location evidence="1">Cell envelope</location>
    </subcellularLocation>
</comment>
<dbReference type="Gene3D" id="2.70.98.70">
    <property type="match status" value="1"/>
</dbReference>
<comment type="caution">
    <text evidence="3">The sequence shown here is derived from an EMBL/GenBank/DDBJ whole genome shotgun (WGS) entry which is preliminary data.</text>
</comment>
<accession>A0A840WLN0</accession>
<dbReference type="EMBL" id="JACIJS010000004">
    <property type="protein sequence ID" value="MBB5515441.1"/>
    <property type="molecule type" value="Genomic_DNA"/>
</dbReference>
<evidence type="ECO:0000259" key="2">
    <source>
        <dbReference type="Pfam" id="PF07940"/>
    </source>
</evidence>
<dbReference type="Pfam" id="PF07940">
    <property type="entry name" value="Hepar_II_III_C"/>
    <property type="match status" value="1"/>
</dbReference>
<dbReference type="GO" id="GO:0030313">
    <property type="term" value="C:cell envelope"/>
    <property type="evidence" value="ECO:0007669"/>
    <property type="project" value="UniProtKB-SubCell"/>
</dbReference>
<dbReference type="AlphaFoldDB" id="A0A840WLN0"/>
<gene>
    <name evidence="3" type="ORF">FHS89_001453</name>
</gene>
<sequence length="576" mass="61768">MTGLSSKLRDIDNRYHIWRAGLNARVRAIVSQPEPHVIGNAARGRQLLSGNFLFAGELVSAPGTAIWDVKAPTPAFTDALHGFEWLDDLAAIGNGDPRARSTAQAWVHAWCTRFGAGRGPGWRADLAGSRVLRWITHAPFLLRALEADASATFFAQLARQASYLSHTWEDAPAGLPRFEALAGLAYAGLSLEGAESHLKGALAGLARECASTITAEGGLPSRNPEELAQVFARLVWCARSLEETGHTAPAALGAAIDRMAPVLRNLRLMDGMLPHFHGGTRGMPGALEQALAESGNTDATRAKYAMGYCRMQAGRAVLLIDAAPLPDKSPTAHAAPLSFEMGSGRRLIVVNTGAGGMFGAAWTLAAREAEAHSGLTIAGANPAKFVPGKGGATLLTEGPRTVTAERAIDRSGFWMLCSQDGFVPAFGLTHERRLFLSPDGRDLRGEDTLSAQSTRDKGTLAAQIQSHGGTLPVICRFHLHPDVEAKLDMAGEAVSLTLLSGEVWVFRQSGGEITLEPSTYLDHRRLRPRATKQIVVKCDLTGYGARVNWVFRRTEDGGRHTRDLMMPEQPGPDHAT</sequence>
<dbReference type="InterPro" id="IPR008929">
    <property type="entry name" value="Chondroitin_lyas"/>
</dbReference>
<dbReference type="InterPro" id="IPR012480">
    <property type="entry name" value="Hepar_II_III_C"/>
</dbReference>
<dbReference type="RefSeq" id="WP_184010061.1">
    <property type="nucleotide sequence ID" value="NZ_JACIJS010000004.1"/>
</dbReference>
<organism evidence="3 4">
    <name type="scientific">Rubricella aquisinus</name>
    <dbReference type="NCBI Taxonomy" id="2028108"/>
    <lineage>
        <taxon>Bacteria</taxon>
        <taxon>Pseudomonadati</taxon>
        <taxon>Pseudomonadota</taxon>
        <taxon>Alphaproteobacteria</taxon>
        <taxon>Rhodobacterales</taxon>
        <taxon>Paracoccaceae</taxon>
        <taxon>Rubricella</taxon>
    </lineage>
</organism>
<feature type="domain" description="Heparinase II/III-like C-terminal" evidence="2">
    <location>
        <begin position="305"/>
        <end position="549"/>
    </location>
</feature>
<dbReference type="Gene3D" id="1.50.10.100">
    <property type="entry name" value="Chondroitin AC/alginate lyase"/>
    <property type="match status" value="1"/>
</dbReference>
<reference evidence="3 4" key="1">
    <citation type="submission" date="2020-08" db="EMBL/GenBank/DDBJ databases">
        <title>Genomic Encyclopedia of Type Strains, Phase IV (KMG-IV): sequencing the most valuable type-strain genomes for metagenomic binning, comparative biology and taxonomic classification.</title>
        <authorList>
            <person name="Goeker M."/>
        </authorList>
    </citation>
    <scope>NUCLEOTIDE SEQUENCE [LARGE SCALE GENOMIC DNA]</scope>
    <source>
        <strain evidence="3 4">DSM 103377</strain>
    </source>
</reference>
<proteinExistence type="predicted"/>
<name>A0A840WLN0_9RHOB</name>
<evidence type="ECO:0000313" key="4">
    <source>
        <dbReference type="Proteomes" id="UP000553766"/>
    </source>
</evidence>
<protein>
    <submittedName>
        <fullName evidence="3">Putative heparinase superfamily protein</fullName>
    </submittedName>
</protein>
<dbReference type="Proteomes" id="UP000553766">
    <property type="component" value="Unassembled WGS sequence"/>
</dbReference>
<evidence type="ECO:0000256" key="1">
    <source>
        <dbReference type="ARBA" id="ARBA00004196"/>
    </source>
</evidence>